<dbReference type="Proteomes" id="UP001461163">
    <property type="component" value="Unassembled WGS sequence"/>
</dbReference>
<keyword evidence="2" id="KW-1185">Reference proteome</keyword>
<evidence type="ECO:0000313" key="1">
    <source>
        <dbReference type="EMBL" id="MEM5498265.1"/>
    </source>
</evidence>
<dbReference type="RefSeq" id="WP_006990974.1">
    <property type="nucleotide sequence ID" value="NZ_JBBMQS010000007.1"/>
</dbReference>
<gene>
    <name evidence="1" type="ORF">WNY77_12725</name>
</gene>
<sequence>MSLPLGINPNKVLSIKLVGAEQTPVIVIDDVLLRPELIETDACSNNGFTRDEKGFYPGARSSMPKDYIIEILRATYQQIAQVYKVPTALQLKPQAGYYSLVTKAESALSTLQRIPHFDAVQPHYFALLLYVNPRAHGGTGFFRDNTTQFERITREKEQYYLDSAAHYINHVASPQAGYICDSTQQFTLTEHVDYRPNRLVIYPGNLLHSGLINPQTDISLDPKNGRLTANIFINFK</sequence>
<evidence type="ECO:0000313" key="2">
    <source>
        <dbReference type="Proteomes" id="UP001461163"/>
    </source>
</evidence>
<dbReference type="EMBL" id="JBBMQS010000007">
    <property type="protein sequence ID" value="MEM5498265.1"/>
    <property type="molecule type" value="Genomic_DNA"/>
</dbReference>
<reference evidence="1 2" key="1">
    <citation type="submission" date="2024-03" db="EMBL/GenBank/DDBJ databases">
        <title>Community enrichment and isolation of bacterial strains for fucoidan degradation.</title>
        <authorList>
            <person name="Sichert A."/>
        </authorList>
    </citation>
    <scope>NUCLEOTIDE SEQUENCE [LARGE SCALE GENOMIC DNA]</scope>
    <source>
        <strain evidence="1 2">AS12</strain>
    </source>
</reference>
<comment type="caution">
    <text evidence="1">The sequence shown here is derived from an EMBL/GenBank/DDBJ whole genome shotgun (WGS) entry which is preliminary data.</text>
</comment>
<dbReference type="InterPro" id="IPR045617">
    <property type="entry name" value="DUF6445"/>
</dbReference>
<accession>A0ABU9SWI7</accession>
<protein>
    <submittedName>
        <fullName evidence="1">DUF6445 family protein</fullName>
    </submittedName>
</protein>
<name>A0ABU9SWI7_9ALTE</name>
<proteinExistence type="predicted"/>
<dbReference type="Pfam" id="PF20043">
    <property type="entry name" value="DUF6445"/>
    <property type="match status" value="1"/>
</dbReference>
<organism evidence="1 2">
    <name type="scientific">Paraglaciecola mesophila</name>
    <dbReference type="NCBI Taxonomy" id="197222"/>
    <lineage>
        <taxon>Bacteria</taxon>
        <taxon>Pseudomonadati</taxon>
        <taxon>Pseudomonadota</taxon>
        <taxon>Gammaproteobacteria</taxon>
        <taxon>Alteromonadales</taxon>
        <taxon>Alteromonadaceae</taxon>
        <taxon>Paraglaciecola</taxon>
    </lineage>
</organism>